<organism evidence="7 8">
    <name type="scientific">Henosepilachna vigintioctopunctata</name>
    <dbReference type="NCBI Taxonomy" id="420089"/>
    <lineage>
        <taxon>Eukaryota</taxon>
        <taxon>Metazoa</taxon>
        <taxon>Ecdysozoa</taxon>
        <taxon>Arthropoda</taxon>
        <taxon>Hexapoda</taxon>
        <taxon>Insecta</taxon>
        <taxon>Pterygota</taxon>
        <taxon>Neoptera</taxon>
        <taxon>Endopterygota</taxon>
        <taxon>Coleoptera</taxon>
        <taxon>Polyphaga</taxon>
        <taxon>Cucujiformia</taxon>
        <taxon>Coccinelloidea</taxon>
        <taxon>Coccinellidae</taxon>
        <taxon>Epilachninae</taxon>
        <taxon>Epilachnini</taxon>
        <taxon>Henosepilachna</taxon>
    </lineage>
</organism>
<dbReference type="EMBL" id="JARQZJ010000039">
    <property type="protein sequence ID" value="KAK9876941.1"/>
    <property type="molecule type" value="Genomic_DNA"/>
</dbReference>
<dbReference type="GO" id="GO:0070180">
    <property type="term" value="F:large ribosomal subunit rRNA binding"/>
    <property type="evidence" value="ECO:0007669"/>
    <property type="project" value="TreeGrafter"/>
</dbReference>
<evidence type="ECO:0000256" key="2">
    <source>
        <dbReference type="ARBA" id="ARBA00008889"/>
    </source>
</evidence>
<protein>
    <recommendedName>
        <fullName evidence="5">Large ribosomal subunit protein uL10</fullName>
    </recommendedName>
    <alternativeName>
        <fullName evidence="6">60S acidic ribosomal protein P0</fullName>
    </alternativeName>
</protein>
<name>A0AAW1TZC1_9CUCU</name>
<dbReference type="GO" id="GO:0000027">
    <property type="term" value="P:ribosomal large subunit assembly"/>
    <property type="evidence" value="ECO:0007669"/>
    <property type="project" value="TreeGrafter"/>
</dbReference>
<evidence type="ECO:0000256" key="6">
    <source>
        <dbReference type="ARBA" id="ARBA00035444"/>
    </source>
</evidence>
<dbReference type="AlphaFoldDB" id="A0AAW1TZC1"/>
<gene>
    <name evidence="7" type="ORF">WA026_015975</name>
</gene>
<proteinExistence type="inferred from homology"/>
<accession>A0AAW1TZC1</accession>
<dbReference type="GO" id="GO:0003735">
    <property type="term" value="F:structural constituent of ribosome"/>
    <property type="evidence" value="ECO:0007669"/>
    <property type="project" value="TreeGrafter"/>
</dbReference>
<evidence type="ECO:0000313" key="7">
    <source>
        <dbReference type="EMBL" id="KAK9876941.1"/>
    </source>
</evidence>
<evidence type="ECO:0000256" key="5">
    <source>
        <dbReference type="ARBA" id="ARBA00035202"/>
    </source>
</evidence>
<dbReference type="Proteomes" id="UP001431783">
    <property type="component" value="Unassembled WGS sequence"/>
</dbReference>
<keyword evidence="4" id="KW-0687">Ribonucleoprotein</keyword>
<dbReference type="GO" id="GO:0002181">
    <property type="term" value="P:cytoplasmic translation"/>
    <property type="evidence" value="ECO:0007669"/>
    <property type="project" value="TreeGrafter"/>
</dbReference>
<evidence type="ECO:0000256" key="1">
    <source>
        <dbReference type="ARBA" id="ARBA00002200"/>
    </source>
</evidence>
<dbReference type="Gene3D" id="3.30.70.1730">
    <property type="match status" value="1"/>
</dbReference>
<comment type="similarity">
    <text evidence="2">Belongs to the universal ribosomal protein uL10 family.</text>
</comment>
<dbReference type="GO" id="GO:0022625">
    <property type="term" value="C:cytosolic large ribosomal subunit"/>
    <property type="evidence" value="ECO:0007669"/>
    <property type="project" value="TreeGrafter"/>
</dbReference>
<comment type="caution">
    <text evidence="7">The sequence shown here is derived from an EMBL/GenBank/DDBJ whole genome shotgun (WGS) entry which is preliminary data.</text>
</comment>
<keyword evidence="3" id="KW-0689">Ribosomal protein</keyword>
<comment type="function">
    <text evidence="1">Ribosomal protein P0 is the functional equivalent of E.coli protein L10.</text>
</comment>
<keyword evidence="8" id="KW-1185">Reference proteome</keyword>
<dbReference type="PANTHER" id="PTHR45699">
    <property type="entry name" value="60S ACIDIC RIBOSOMAL PROTEIN P0"/>
    <property type="match status" value="1"/>
</dbReference>
<evidence type="ECO:0000256" key="3">
    <source>
        <dbReference type="ARBA" id="ARBA00022980"/>
    </source>
</evidence>
<evidence type="ECO:0000256" key="4">
    <source>
        <dbReference type="ARBA" id="ARBA00023274"/>
    </source>
</evidence>
<reference evidence="7 8" key="1">
    <citation type="submission" date="2023-03" db="EMBL/GenBank/DDBJ databases">
        <title>Genome insight into feeding habits of ladybird beetles.</title>
        <authorList>
            <person name="Li H.-S."/>
            <person name="Huang Y.-H."/>
            <person name="Pang H."/>
        </authorList>
    </citation>
    <scope>NUCLEOTIDE SEQUENCE [LARGE SCALE GENOMIC DNA]</scope>
    <source>
        <strain evidence="7">SYSU_2023b</strain>
        <tissue evidence="7">Whole body</tissue>
    </source>
</reference>
<evidence type="ECO:0000313" key="8">
    <source>
        <dbReference type="Proteomes" id="UP001431783"/>
    </source>
</evidence>
<dbReference type="InterPro" id="IPR050323">
    <property type="entry name" value="Ribosomal_protein_uL10"/>
</dbReference>
<dbReference type="InterPro" id="IPR043141">
    <property type="entry name" value="Ribosomal_uL10-like_sf"/>
</dbReference>
<sequence>MQQILISLGGSDVVLMGKNIMMRKVIKSYLKRSPAVEKVLSHSKANIGFVFTRQDLVEVRDRLGKQVEQVYDSGTIFSPEILDIKPVDLRDKFLAGVANIAALCLLINYPTTAAAPAAAAAAPAATSEVSRRKKRMRNLKVKLEIWVLLFSTKTQLKNNTCCFLIISVHH</sequence>
<dbReference type="PANTHER" id="PTHR45699:SF3">
    <property type="entry name" value="LARGE RIBOSOMAL SUBUNIT PROTEIN UL10"/>
    <property type="match status" value="1"/>
</dbReference>